<dbReference type="SUPFAM" id="SSF54637">
    <property type="entry name" value="Thioesterase/thiol ester dehydrase-isomerase"/>
    <property type="match status" value="1"/>
</dbReference>
<organism evidence="4 5">
    <name type="scientific">Tistlia consotensis USBA 355</name>
    <dbReference type="NCBI Taxonomy" id="560819"/>
    <lineage>
        <taxon>Bacteria</taxon>
        <taxon>Pseudomonadati</taxon>
        <taxon>Pseudomonadota</taxon>
        <taxon>Alphaproteobacteria</taxon>
        <taxon>Rhodospirillales</taxon>
        <taxon>Rhodovibrionaceae</taxon>
        <taxon>Tistlia</taxon>
    </lineage>
</organism>
<dbReference type="Gene3D" id="3.10.129.10">
    <property type="entry name" value="Hotdog Thioesterase"/>
    <property type="match status" value="1"/>
</dbReference>
<evidence type="ECO:0000313" key="5">
    <source>
        <dbReference type="Proteomes" id="UP000192917"/>
    </source>
</evidence>
<dbReference type="GO" id="GO:0047617">
    <property type="term" value="F:fatty acyl-CoA hydrolase activity"/>
    <property type="evidence" value="ECO:0007669"/>
    <property type="project" value="InterPro"/>
</dbReference>
<dbReference type="STRING" id="560819.SAMN05428998_10172"/>
<name>A0A1Y6B2J3_9PROT</name>
<dbReference type="InterPro" id="IPR006683">
    <property type="entry name" value="Thioestr_dom"/>
</dbReference>
<dbReference type="RefSeq" id="WP_085120441.1">
    <property type="nucleotide sequence ID" value="NZ_FWZX01000001.1"/>
</dbReference>
<evidence type="ECO:0000259" key="3">
    <source>
        <dbReference type="Pfam" id="PF03061"/>
    </source>
</evidence>
<reference evidence="4 5" key="1">
    <citation type="submission" date="2017-04" db="EMBL/GenBank/DDBJ databases">
        <authorList>
            <person name="Afonso C.L."/>
            <person name="Miller P.J."/>
            <person name="Scott M.A."/>
            <person name="Spackman E."/>
            <person name="Goraichik I."/>
            <person name="Dimitrov K.M."/>
            <person name="Suarez D.L."/>
            <person name="Swayne D.E."/>
        </authorList>
    </citation>
    <scope>NUCLEOTIDE SEQUENCE [LARGE SCALE GENOMIC DNA]</scope>
    <source>
        <strain evidence="4 5">USBA 355</strain>
    </source>
</reference>
<gene>
    <name evidence="4" type="ORF">SAMN05428998_10172</name>
</gene>
<evidence type="ECO:0000256" key="1">
    <source>
        <dbReference type="ARBA" id="ARBA00008324"/>
    </source>
</evidence>
<proteinExistence type="inferred from homology"/>
<evidence type="ECO:0000256" key="2">
    <source>
        <dbReference type="ARBA" id="ARBA00022801"/>
    </source>
</evidence>
<protein>
    <submittedName>
        <fullName evidence="4">Uncharacterized domain 1-containing protein</fullName>
    </submittedName>
</protein>
<feature type="domain" description="Thioesterase" evidence="3">
    <location>
        <begin position="46"/>
        <end position="124"/>
    </location>
</feature>
<dbReference type="AlphaFoldDB" id="A0A1Y6B2J3"/>
<dbReference type="PANTHER" id="PTHR21660">
    <property type="entry name" value="THIOESTERASE SUPERFAMILY MEMBER-RELATED"/>
    <property type="match status" value="1"/>
</dbReference>
<dbReference type="InterPro" id="IPR029069">
    <property type="entry name" value="HotDog_dom_sf"/>
</dbReference>
<dbReference type="PANTHER" id="PTHR21660:SF1">
    <property type="entry name" value="ACYL-COENZYME A THIOESTERASE 13"/>
    <property type="match status" value="1"/>
</dbReference>
<dbReference type="NCBIfam" id="TIGR00369">
    <property type="entry name" value="unchar_dom_1"/>
    <property type="match status" value="1"/>
</dbReference>
<sequence length="145" mass="15558">MSESPIDTHGPEGGFRDLVGYRLVRWEEDYAEVELAIGKIHMNRSGLLHGGALVTLLDAACGYAGTWCSVPGNVRRAVTLSLTSQFISGGRLGERVIAKARRTGGGRTIYFSTGEVFAEDGRLVGRGDGTFRLKRGSESLEGEPA</sequence>
<dbReference type="CDD" id="cd03443">
    <property type="entry name" value="PaaI_thioesterase"/>
    <property type="match status" value="1"/>
</dbReference>
<dbReference type="EMBL" id="FWZX01000001">
    <property type="protein sequence ID" value="SME88216.1"/>
    <property type="molecule type" value="Genomic_DNA"/>
</dbReference>
<dbReference type="Proteomes" id="UP000192917">
    <property type="component" value="Unassembled WGS sequence"/>
</dbReference>
<evidence type="ECO:0000313" key="4">
    <source>
        <dbReference type="EMBL" id="SME88216.1"/>
    </source>
</evidence>
<dbReference type="InterPro" id="IPR003736">
    <property type="entry name" value="PAAI_dom"/>
</dbReference>
<keyword evidence="2" id="KW-0378">Hydrolase</keyword>
<comment type="similarity">
    <text evidence="1">Belongs to the thioesterase PaaI family.</text>
</comment>
<accession>A0A1Y6B2J3</accession>
<keyword evidence="5" id="KW-1185">Reference proteome</keyword>
<dbReference type="Pfam" id="PF03061">
    <property type="entry name" value="4HBT"/>
    <property type="match status" value="1"/>
</dbReference>
<dbReference type="InterPro" id="IPR039298">
    <property type="entry name" value="ACOT13"/>
</dbReference>